<keyword evidence="3" id="KW-1185">Reference proteome</keyword>
<evidence type="ECO:0000313" key="3">
    <source>
        <dbReference type="Proteomes" id="UP001202328"/>
    </source>
</evidence>
<feature type="region of interest" description="Disordered" evidence="1">
    <location>
        <begin position="196"/>
        <end position="236"/>
    </location>
</feature>
<gene>
    <name evidence="2" type="ORF">MKW98_026166</name>
</gene>
<organism evidence="2 3">
    <name type="scientific">Papaver atlanticum</name>
    <dbReference type="NCBI Taxonomy" id="357466"/>
    <lineage>
        <taxon>Eukaryota</taxon>
        <taxon>Viridiplantae</taxon>
        <taxon>Streptophyta</taxon>
        <taxon>Embryophyta</taxon>
        <taxon>Tracheophyta</taxon>
        <taxon>Spermatophyta</taxon>
        <taxon>Magnoliopsida</taxon>
        <taxon>Ranunculales</taxon>
        <taxon>Papaveraceae</taxon>
        <taxon>Papaveroideae</taxon>
        <taxon>Papaver</taxon>
    </lineage>
</organism>
<comment type="caution">
    <text evidence="2">The sequence shown here is derived from an EMBL/GenBank/DDBJ whole genome shotgun (WGS) entry which is preliminary data.</text>
</comment>
<feature type="region of interest" description="Disordered" evidence="1">
    <location>
        <begin position="369"/>
        <end position="446"/>
    </location>
</feature>
<accession>A0AAD4XZL4</accession>
<dbReference type="EMBL" id="JAJJMB010000874">
    <property type="protein sequence ID" value="KAI3960774.1"/>
    <property type="molecule type" value="Genomic_DNA"/>
</dbReference>
<reference evidence="2" key="1">
    <citation type="submission" date="2022-04" db="EMBL/GenBank/DDBJ databases">
        <title>A functionally conserved STORR gene fusion in Papaver species that diverged 16.8 million years ago.</title>
        <authorList>
            <person name="Catania T."/>
        </authorList>
    </citation>
    <scope>NUCLEOTIDE SEQUENCE</scope>
    <source>
        <strain evidence="2">S-188037</strain>
    </source>
</reference>
<evidence type="ECO:0000256" key="1">
    <source>
        <dbReference type="SAM" id="MobiDB-lite"/>
    </source>
</evidence>
<feature type="compositionally biased region" description="Polar residues" evidence="1">
    <location>
        <begin position="429"/>
        <end position="439"/>
    </location>
</feature>
<dbReference type="AlphaFoldDB" id="A0AAD4XZL4"/>
<evidence type="ECO:0000313" key="2">
    <source>
        <dbReference type="EMBL" id="KAI3960774.1"/>
    </source>
</evidence>
<feature type="region of interest" description="Disordered" evidence="1">
    <location>
        <begin position="60"/>
        <end position="83"/>
    </location>
</feature>
<protein>
    <submittedName>
        <fullName evidence="2">Uncharacterized protein</fullName>
    </submittedName>
</protein>
<sequence length="565" mass="63815">MGSVKVDRKRRKRSNSRGGHDFAESSKQAETRLKYRSCSKSCTYQNIVYKNTTYKKDAYKSTSQKKFRKQRQLSSSNSDTSEEYGGVTRKKLCLSSCSSDDYGVIRKKPYLSSCSSDDYGVIRKKRFQNKVRNEDIFVGDSDYLMYLKILTGDKEKDKDDNENENEDYDAIVVHGDSDDDEDDEENDVILVDTDSDMVDMSGNGTAVGNELNPDDSNDEDVEENEGNQVDVGMTGVGNELNPDDSNDEDVEENENIQVDVGMTVDSGNEIDVGGELDPEYKMFCENLREDGEIYILEMEREKGGFEPSLPSSCSKGKSIPVNNFHPLLDECKQELTSTADEGYCEFLKKIGVIDGSLIMRTNDTIPSTGKHKVTLSVPEKSSKDGFPCSKNQQREEENRGTISDPGKSMKDGLCYCKDPEEKPHKPQKSCDSQLLPNSKTDGDDLGTDCSRSEYKKRLEECINMPYDEKEFADKWELASRRKECERVSETAGHSVSYATEKTTRSYLDFHPDLAELVDRALARLDGCKALLLLRCLFFYNEHVADEGAFIPWKDPSFERMLLDPV</sequence>
<dbReference type="PANTHER" id="PTHR34194">
    <property type="entry name" value="F14J8.16 PROTEIN"/>
    <property type="match status" value="1"/>
</dbReference>
<feature type="compositionally biased region" description="Basic and acidic residues" evidence="1">
    <location>
        <begin position="18"/>
        <end position="28"/>
    </location>
</feature>
<feature type="region of interest" description="Disordered" evidence="1">
    <location>
        <begin position="1"/>
        <end position="28"/>
    </location>
</feature>
<dbReference type="Proteomes" id="UP001202328">
    <property type="component" value="Unassembled WGS sequence"/>
</dbReference>
<feature type="compositionally biased region" description="Acidic residues" evidence="1">
    <location>
        <begin position="212"/>
        <end position="225"/>
    </location>
</feature>
<name>A0AAD4XZL4_9MAGN</name>
<proteinExistence type="predicted"/>
<dbReference type="PANTHER" id="PTHR34194:SF2">
    <property type="entry name" value="F14J8.16 PROTEIN"/>
    <property type="match status" value="1"/>
</dbReference>